<name>A0A8C1Y284_CYPCA</name>
<dbReference type="PANTHER" id="PTHR19433">
    <property type="entry name" value="T-CELL RECEPTOR ALPHA CHAIN V REGION-RELATED"/>
    <property type="match status" value="1"/>
</dbReference>
<dbReference type="InterPro" id="IPR013783">
    <property type="entry name" value="Ig-like_fold"/>
</dbReference>
<evidence type="ECO:0000256" key="7">
    <source>
        <dbReference type="ARBA" id="ARBA00023180"/>
    </source>
</evidence>
<feature type="domain" description="Ig-like" evidence="8">
    <location>
        <begin position="16"/>
        <end position="113"/>
    </location>
</feature>
<dbReference type="InterPro" id="IPR007110">
    <property type="entry name" value="Ig-like_dom"/>
</dbReference>
<dbReference type="Gene3D" id="2.60.40.10">
    <property type="entry name" value="Immunoglobulins"/>
    <property type="match status" value="1"/>
</dbReference>
<keyword evidence="5" id="KW-0472">Membrane</keyword>
<dbReference type="PROSITE" id="PS50835">
    <property type="entry name" value="IG_LIKE"/>
    <property type="match status" value="1"/>
</dbReference>
<evidence type="ECO:0000256" key="5">
    <source>
        <dbReference type="ARBA" id="ARBA00023136"/>
    </source>
</evidence>
<dbReference type="SMART" id="SM00406">
    <property type="entry name" value="IGv"/>
    <property type="match status" value="1"/>
</dbReference>
<dbReference type="Pfam" id="PF07686">
    <property type="entry name" value="V-set"/>
    <property type="match status" value="1"/>
</dbReference>
<comment type="subcellular location">
    <subcellularLocation>
        <location evidence="1">Cell membrane</location>
    </subcellularLocation>
</comment>
<keyword evidence="3" id="KW-0732">Signal</keyword>
<evidence type="ECO:0000256" key="6">
    <source>
        <dbReference type="ARBA" id="ARBA00023157"/>
    </source>
</evidence>
<organism evidence="9 10">
    <name type="scientific">Cyprinus carpio</name>
    <name type="common">Common carp</name>
    <dbReference type="NCBI Taxonomy" id="7962"/>
    <lineage>
        <taxon>Eukaryota</taxon>
        <taxon>Metazoa</taxon>
        <taxon>Chordata</taxon>
        <taxon>Craniata</taxon>
        <taxon>Vertebrata</taxon>
        <taxon>Euteleostomi</taxon>
        <taxon>Actinopterygii</taxon>
        <taxon>Neopterygii</taxon>
        <taxon>Teleostei</taxon>
        <taxon>Ostariophysi</taxon>
        <taxon>Cypriniformes</taxon>
        <taxon>Cyprinidae</taxon>
        <taxon>Cyprininae</taxon>
        <taxon>Cyprinus</taxon>
    </lineage>
</organism>
<evidence type="ECO:0000256" key="3">
    <source>
        <dbReference type="ARBA" id="ARBA00022729"/>
    </source>
</evidence>
<evidence type="ECO:0000313" key="9">
    <source>
        <dbReference type="Ensembl" id="ENSCCRP00015088281.1"/>
    </source>
</evidence>
<proteinExistence type="predicted"/>
<dbReference type="InterPro" id="IPR003599">
    <property type="entry name" value="Ig_sub"/>
</dbReference>
<dbReference type="GO" id="GO:0002376">
    <property type="term" value="P:immune system process"/>
    <property type="evidence" value="ECO:0007669"/>
    <property type="project" value="UniProtKB-KW"/>
</dbReference>
<keyword evidence="2" id="KW-1003">Cell membrane</keyword>
<dbReference type="InterPro" id="IPR036179">
    <property type="entry name" value="Ig-like_dom_sf"/>
</dbReference>
<dbReference type="InterPro" id="IPR013106">
    <property type="entry name" value="Ig_V-set"/>
</dbReference>
<dbReference type="SUPFAM" id="SSF48726">
    <property type="entry name" value="Immunoglobulin"/>
    <property type="match status" value="1"/>
</dbReference>
<evidence type="ECO:0000256" key="2">
    <source>
        <dbReference type="ARBA" id="ARBA00022475"/>
    </source>
</evidence>
<dbReference type="AlphaFoldDB" id="A0A8C1Y284"/>
<dbReference type="Proteomes" id="UP000694700">
    <property type="component" value="Unplaced"/>
</dbReference>
<keyword evidence="4" id="KW-0391">Immunity</keyword>
<evidence type="ECO:0000259" key="8">
    <source>
        <dbReference type="PROSITE" id="PS50835"/>
    </source>
</evidence>
<accession>A0A8C1Y284</accession>
<protein>
    <recommendedName>
        <fullName evidence="8">Ig-like domain-containing protein</fullName>
    </recommendedName>
</protein>
<dbReference type="InterPro" id="IPR052051">
    <property type="entry name" value="TCR_complex_component"/>
</dbReference>
<evidence type="ECO:0000256" key="4">
    <source>
        <dbReference type="ARBA" id="ARBA00022859"/>
    </source>
</evidence>
<dbReference type="SMART" id="SM00409">
    <property type="entry name" value="IG"/>
    <property type="match status" value="1"/>
</dbReference>
<dbReference type="Ensembl" id="ENSCCRT00015091134.1">
    <property type="protein sequence ID" value="ENSCCRP00015088281.1"/>
    <property type="gene ID" value="ENSCCRG00015035628.1"/>
</dbReference>
<dbReference type="GO" id="GO:0009617">
    <property type="term" value="P:response to bacterium"/>
    <property type="evidence" value="ECO:0007669"/>
    <property type="project" value="TreeGrafter"/>
</dbReference>
<dbReference type="CDD" id="cd00099">
    <property type="entry name" value="IgV"/>
    <property type="match status" value="1"/>
</dbReference>
<keyword evidence="6" id="KW-1015">Disulfide bond</keyword>
<reference evidence="9" key="1">
    <citation type="submission" date="2025-08" db="UniProtKB">
        <authorList>
            <consortium name="Ensembl"/>
        </authorList>
    </citation>
    <scope>IDENTIFICATION</scope>
</reference>
<dbReference type="PANTHER" id="PTHR19433:SF111">
    <property type="entry name" value="T CELL RECEPTOR ALPHA VARIABLE 4"/>
    <property type="match status" value="1"/>
</dbReference>
<keyword evidence="7" id="KW-0325">Glycoprotein</keyword>
<sequence>DVLSVCCGCVYSAGVSGVTVLTQSPLITVSKGEKAKLDCNLGTVTGSPPRWYRQTPAGVLQHFCHGSGFSASKFTSTHSSKSDYSLIISNVDVDDSAVYYCIFKDSSFKEMLSTG</sequence>
<dbReference type="GO" id="GO:0005886">
    <property type="term" value="C:plasma membrane"/>
    <property type="evidence" value="ECO:0007669"/>
    <property type="project" value="UniProtKB-SubCell"/>
</dbReference>
<evidence type="ECO:0000313" key="10">
    <source>
        <dbReference type="Proteomes" id="UP000694700"/>
    </source>
</evidence>
<evidence type="ECO:0000256" key="1">
    <source>
        <dbReference type="ARBA" id="ARBA00004236"/>
    </source>
</evidence>